<reference evidence="2 3" key="1">
    <citation type="submission" date="2018-05" db="EMBL/GenBank/DDBJ databases">
        <title>Paenibacillus flagellatus sp. nov., isolated from selenium mineral soil.</title>
        <authorList>
            <person name="Dai X."/>
        </authorList>
    </citation>
    <scope>NUCLEOTIDE SEQUENCE [LARGE SCALE GENOMIC DNA]</scope>
    <source>
        <strain evidence="2 3">DXL2</strain>
    </source>
</reference>
<feature type="chain" id="PRO_5016060420" evidence="1">
    <location>
        <begin position="23"/>
        <end position="300"/>
    </location>
</feature>
<comment type="caution">
    <text evidence="2">The sequence shown here is derived from an EMBL/GenBank/DDBJ whole genome shotgun (WGS) entry which is preliminary data.</text>
</comment>
<gene>
    <name evidence="2" type="ORF">DLM86_24485</name>
</gene>
<keyword evidence="3" id="KW-1185">Reference proteome</keyword>
<keyword evidence="1" id="KW-0732">Signal</keyword>
<dbReference type="EMBL" id="QJVJ01000012">
    <property type="protein sequence ID" value="PYI51660.1"/>
    <property type="molecule type" value="Genomic_DNA"/>
</dbReference>
<feature type="signal peptide" evidence="1">
    <location>
        <begin position="1"/>
        <end position="22"/>
    </location>
</feature>
<evidence type="ECO:0000256" key="1">
    <source>
        <dbReference type="SAM" id="SignalP"/>
    </source>
</evidence>
<protein>
    <submittedName>
        <fullName evidence="2">Uncharacterized protein</fullName>
    </submittedName>
</protein>
<organism evidence="2 3">
    <name type="scientific">Paenibacillus flagellatus</name>
    <dbReference type="NCBI Taxonomy" id="2211139"/>
    <lineage>
        <taxon>Bacteria</taxon>
        <taxon>Bacillati</taxon>
        <taxon>Bacillota</taxon>
        <taxon>Bacilli</taxon>
        <taxon>Bacillales</taxon>
        <taxon>Paenibacillaceae</taxon>
        <taxon>Paenibacillus</taxon>
    </lineage>
</organism>
<dbReference type="OrthoDB" id="2825706at2"/>
<proteinExistence type="predicted"/>
<sequence>MKKRIMGGIVAAAIMIPTAAFAAPSLMELLARTPWTAEQVKVDEVGKATLEKLYSAFPETKSFEIIDASSVQGVQTSIILREKGGTGKTITLHANRTTGAIEHVVQENWEPAEKPLIALTGQEIKSKADDLIDRLYGGIEDYEFAMERMENPQQQTVMLNYTKKGSKAPYYQAFVQGNTISVTLIGGETASSGMQVEGFFTAKGKPDYFADSFLNDENLFALLNMSPIELKEELAKGKSVAEVAAAKNVSKRQLIEVIAKTQVALQVQGDNQGDYEQLLKAIEPKVVQVIEYKTEPTPNN</sequence>
<name>A0A2V5KCN5_9BACL</name>
<evidence type="ECO:0000313" key="2">
    <source>
        <dbReference type="EMBL" id="PYI51660.1"/>
    </source>
</evidence>
<dbReference type="AlphaFoldDB" id="A0A2V5KCN5"/>
<accession>A0A2V5KCN5</accession>
<dbReference type="Proteomes" id="UP000247476">
    <property type="component" value="Unassembled WGS sequence"/>
</dbReference>
<evidence type="ECO:0000313" key="3">
    <source>
        <dbReference type="Proteomes" id="UP000247476"/>
    </source>
</evidence>